<keyword evidence="6" id="KW-1185">Reference proteome</keyword>
<dbReference type="InterPro" id="IPR010559">
    <property type="entry name" value="Sig_transdc_His_kin_internal"/>
</dbReference>
<dbReference type="InterPro" id="IPR036890">
    <property type="entry name" value="HATPase_C_sf"/>
</dbReference>
<evidence type="ECO:0000256" key="2">
    <source>
        <dbReference type="SAM" id="Phobius"/>
    </source>
</evidence>
<sequence>MAHPNMIKAKYFTVLCIFLNISILQAQEESSHLDSLIMELKSEYKSTSSASNQSAIAMKLSETLLQSNQAIEAEPWIDIAINHFAQHNINDQLSEAYFIKGRVIFNIDPNRSDEALNYYYKSIETGSEKSKSQYRTYGSIARILQNNRDLENSLKYHKLSMNGALEYQDWSSYIRACVNLCILYNGKTTLNLDSSVHYGLKGLNLAREKELDYYAAVAHNVVTAPIIRKGNYSEGLKMAYENLKLAKKYPLHPVTEFIQHINLGFAYIGLEKLDSAQMMADKAQKLNPESAENARLNYEIKKAKGNFKAALEHLERYKHQHDSVLEANFNHKFSENQSRLEANQKTQEVKLLEKEADISKLQLRQQRILILALGLFLFLAIGLGILYTRQQKLKKEKSLSDMEQRLLRSQMNPHFIFNSMTAIQHYMMTKGAEEASHYMGTFSRLMRQILDHSRQEFISLGEEIETLRNYMELQQMRFDNQFDYEIELDEELDEDYHHLPPMFAQPFIENALEHGLFKKDRENKINISFKAKGSEQIALEINDTGTGLIESSQSNHKSLATRITQERLAIFKRTLKAQSELLLKNNFDAEGNIQGLRVNLTLPTKVILPA</sequence>
<dbReference type="InterPro" id="IPR011990">
    <property type="entry name" value="TPR-like_helical_dom_sf"/>
</dbReference>
<feature type="transmembrane region" description="Helical" evidence="2">
    <location>
        <begin position="368"/>
        <end position="387"/>
    </location>
</feature>
<dbReference type="PANTHER" id="PTHR34220">
    <property type="entry name" value="SENSOR HISTIDINE KINASE YPDA"/>
    <property type="match status" value="1"/>
</dbReference>
<dbReference type="Gene3D" id="3.30.565.10">
    <property type="entry name" value="Histidine kinase-like ATPase, C-terminal domain"/>
    <property type="match status" value="1"/>
</dbReference>
<keyword evidence="3" id="KW-0732">Signal</keyword>
<evidence type="ECO:0000256" key="3">
    <source>
        <dbReference type="SAM" id="SignalP"/>
    </source>
</evidence>
<name>A0ABT3CNJ8_9BACT</name>
<evidence type="ECO:0000259" key="4">
    <source>
        <dbReference type="Pfam" id="PF06580"/>
    </source>
</evidence>
<feature type="coiled-coil region" evidence="1">
    <location>
        <begin position="300"/>
        <end position="362"/>
    </location>
</feature>
<keyword evidence="1" id="KW-0175">Coiled coil</keyword>
<dbReference type="EMBL" id="JAOYOD010000001">
    <property type="protein sequence ID" value="MCV9385184.1"/>
    <property type="molecule type" value="Genomic_DNA"/>
</dbReference>
<dbReference type="PANTHER" id="PTHR34220:SF7">
    <property type="entry name" value="SENSOR HISTIDINE KINASE YPDA"/>
    <property type="match status" value="1"/>
</dbReference>
<keyword evidence="2" id="KW-0472">Membrane</keyword>
<comment type="caution">
    <text evidence="5">The sequence shown here is derived from an EMBL/GenBank/DDBJ whole genome shotgun (WGS) entry which is preliminary data.</text>
</comment>
<evidence type="ECO:0000256" key="1">
    <source>
        <dbReference type="SAM" id="Coils"/>
    </source>
</evidence>
<keyword evidence="2" id="KW-0812">Transmembrane</keyword>
<dbReference type="SUPFAM" id="SSF48452">
    <property type="entry name" value="TPR-like"/>
    <property type="match status" value="1"/>
</dbReference>
<protein>
    <submittedName>
        <fullName evidence="5">Histidine kinase</fullName>
    </submittedName>
</protein>
<gene>
    <name evidence="5" type="ORF">N7U62_00840</name>
</gene>
<dbReference type="Proteomes" id="UP001300692">
    <property type="component" value="Unassembled WGS sequence"/>
</dbReference>
<keyword evidence="5" id="KW-0418">Kinase</keyword>
<dbReference type="Gene3D" id="1.25.40.10">
    <property type="entry name" value="Tetratricopeptide repeat domain"/>
    <property type="match status" value="1"/>
</dbReference>
<dbReference type="InterPro" id="IPR050640">
    <property type="entry name" value="Bact_2-comp_sensor_kinase"/>
</dbReference>
<evidence type="ECO:0000313" key="5">
    <source>
        <dbReference type="EMBL" id="MCV9385184.1"/>
    </source>
</evidence>
<dbReference type="RefSeq" id="WP_264135977.1">
    <property type="nucleotide sequence ID" value="NZ_JAOYOD010000001.1"/>
</dbReference>
<keyword evidence="5" id="KW-0808">Transferase</keyword>
<proteinExistence type="predicted"/>
<organism evidence="5 6">
    <name type="scientific">Reichenbachiella ulvae</name>
    <dbReference type="NCBI Taxonomy" id="2980104"/>
    <lineage>
        <taxon>Bacteria</taxon>
        <taxon>Pseudomonadati</taxon>
        <taxon>Bacteroidota</taxon>
        <taxon>Cytophagia</taxon>
        <taxon>Cytophagales</taxon>
        <taxon>Reichenbachiellaceae</taxon>
        <taxon>Reichenbachiella</taxon>
    </lineage>
</organism>
<feature type="domain" description="Signal transduction histidine kinase internal region" evidence="4">
    <location>
        <begin position="403"/>
        <end position="482"/>
    </location>
</feature>
<accession>A0ABT3CNJ8</accession>
<keyword evidence="2" id="KW-1133">Transmembrane helix</keyword>
<feature type="chain" id="PRO_5046585749" evidence="3">
    <location>
        <begin position="27"/>
        <end position="610"/>
    </location>
</feature>
<dbReference type="Pfam" id="PF06580">
    <property type="entry name" value="His_kinase"/>
    <property type="match status" value="1"/>
</dbReference>
<evidence type="ECO:0000313" key="6">
    <source>
        <dbReference type="Proteomes" id="UP001300692"/>
    </source>
</evidence>
<dbReference type="SUPFAM" id="SSF55874">
    <property type="entry name" value="ATPase domain of HSP90 chaperone/DNA topoisomerase II/histidine kinase"/>
    <property type="match status" value="1"/>
</dbReference>
<dbReference type="GO" id="GO:0016301">
    <property type="term" value="F:kinase activity"/>
    <property type="evidence" value="ECO:0007669"/>
    <property type="project" value="UniProtKB-KW"/>
</dbReference>
<feature type="signal peptide" evidence="3">
    <location>
        <begin position="1"/>
        <end position="26"/>
    </location>
</feature>
<reference evidence="5 6" key="1">
    <citation type="submission" date="2022-10" db="EMBL/GenBank/DDBJ databases">
        <title>Comparative genomics and taxonomic characterization of three novel marine species of genus Reichenbachiella exhibiting antioxidant and polysaccharide degradation activities.</title>
        <authorList>
            <person name="Muhammad N."/>
            <person name="Lee Y.-J."/>
            <person name="Ko J."/>
            <person name="Kim S.-G."/>
        </authorList>
    </citation>
    <scope>NUCLEOTIDE SEQUENCE [LARGE SCALE GENOMIC DNA]</scope>
    <source>
        <strain evidence="5 6">ABR2-5</strain>
    </source>
</reference>